<accession>A0A4Y2L4K1</accession>
<keyword evidence="2" id="KW-1185">Reference proteome</keyword>
<evidence type="ECO:0000313" key="2">
    <source>
        <dbReference type="Proteomes" id="UP000499080"/>
    </source>
</evidence>
<comment type="caution">
    <text evidence="1">The sequence shown here is derived from an EMBL/GenBank/DDBJ whole genome shotgun (WGS) entry which is preliminary data.</text>
</comment>
<evidence type="ECO:0000313" key="1">
    <source>
        <dbReference type="EMBL" id="GBN09484.1"/>
    </source>
</evidence>
<dbReference type="Proteomes" id="UP000499080">
    <property type="component" value="Unassembled WGS sequence"/>
</dbReference>
<dbReference type="EMBL" id="BGPR01275284">
    <property type="protein sequence ID" value="GBN09484.1"/>
    <property type="molecule type" value="Genomic_DNA"/>
</dbReference>
<protein>
    <submittedName>
        <fullName evidence="1">Uncharacterized protein</fullName>
    </submittedName>
</protein>
<proteinExistence type="predicted"/>
<organism evidence="1 2">
    <name type="scientific">Araneus ventricosus</name>
    <name type="common">Orbweaver spider</name>
    <name type="synonym">Epeira ventricosa</name>
    <dbReference type="NCBI Taxonomy" id="182803"/>
    <lineage>
        <taxon>Eukaryota</taxon>
        <taxon>Metazoa</taxon>
        <taxon>Ecdysozoa</taxon>
        <taxon>Arthropoda</taxon>
        <taxon>Chelicerata</taxon>
        <taxon>Arachnida</taxon>
        <taxon>Araneae</taxon>
        <taxon>Araneomorphae</taxon>
        <taxon>Entelegynae</taxon>
        <taxon>Araneoidea</taxon>
        <taxon>Araneidae</taxon>
        <taxon>Araneus</taxon>
    </lineage>
</organism>
<sequence length="110" mass="13139">MWKRHELDSPKLVGHLLLQTLTSPQKKPTLTSEEKTLIFLRRLKGKFLYRLARCERVIGLIHHQWLKHDQRLNDGSAIIMRKLTEMRHQMYTIAGCYFGMVSQLLCCWRF</sequence>
<dbReference type="AlphaFoldDB" id="A0A4Y2L4K1"/>
<gene>
    <name evidence="1" type="ORF">AVEN_13861_1</name>
</gene>
<name>A0A4Y2L4K1_ARAVE</name>
<reference evidence="1 2" key="1">
    <citation type="journal article" date="2019" name="Sci. Rep.">
        <title>Orb-weaving spider Araneus ventricosus genome elucidates the spidroin gene catalogue.</title>
        <authorList>
            <person name="Kono N."/>
            <person name="Nakamura H."/>
            <person name="Ohtoshi R."/>
            <person name="Moran D.A.P."/>
            <person name="Shinohara A."/>
            <person name="Yoshida Y."/>
            <person name="Fujiwara M."/>
            <person name="Mori M."/>
            <person name="Tomita M."/>
            <person name="Arakawa K."/>
        </authorList>
    </citation>
    <scope>NUCLEOTIDE SEQUENCE [LARGE SCALE GENOMIC DNA]</scope>
</reference>